<evidence type="ECO:0000313" key="7">
    <source>
        <dbReference type="EMBL" id="ACC98649.1"/>
    </source>
</evidence>
<evidence type="ECO:0000313" key="8">
    <source>
        <dbReference type="Proteomes" id="UP000001029"/>
    </source>
</evidence>
<evidence type="ECO:0000256" key="5">
    <source>
        <dbReference type="ARBA" id="ARBA00023136"/>
    </source>
</evidence>
<dbReference type="NCBIfam" id="TIGR02532">
    <property type="entry name" value="IV_pilin_GFxxxE"/>
    <property type="match status" value="1"/>
</dbReference>
<dbReference type="InterPro" id="IPR000983">
    <property type="entry name" value="Bac_GSPG_pilin"/>
</dbReference>
<dbReference type="PRINTS" id="PR00813">
    <property type="entry name" value="BCTERIALGSPG"/>
</dbReference>
<keyword evidence="4 6" id="KW-1133">Transmembrane helix</keyword>
<accession>B2KDQ3</accession>
<evidence type="ECO:0000256" key="4">
    <source>
        <dbReference type="ARBA" id="ARBA00022989"/>
    </source>
</evidence>
<dbReference type="PANTHER" id="PTHR30093:SF44">
    <property type="entry name" value="TYPE II SECRETION SYSTEM CORE PROTEIN G"/>
    <property type="match status" value="1"/>
</dbReference>
<keyword evidence="2" id="KW-0488">Methylation</keyword>
<dbReference type="InterPro" id="IPR045584">
    <property type="entry name" value="Pilin-like"/>
</dbReference>
<evidence type="ECO:0000256" key="6">
    <source>
        <dbReference type="SAM" id="Phobius"/>
    </source>
</evidence>
<dbReference type="PANTHER" id="PTHR30093">
    <property type="entry name" value="GENERAL SECRETION PATHWAY PROTEIN G"/>
    <property type="match status" value="1"/>
</dbReference>
<evidence type="ECO:0000256" key="1">
    <source>
        <dbReference type="ARBA" id="ARBA00004167"/>
    </source>
</evidence>
<dbReference type="AlphaFoldDB" id="B2KDQ3"/>
<comment type="subcellular location">
    <subcellularLocation>
        <location evidence="1">Membrane</location>
        <topology evidence="1">Single-pass membrane protein</topology>
    </subcellularLocation>
</comment>
<evidence type="ECO:0000256" key="2">
    <source>
        <dbReference type="ARBA" id="ARBA00022481"/>
    </source>
</evidence>
<gene>
    <name evidence="7" type="ordered locus">Emin_1097</name>
</gene>
<dbReference type="SUPFAM" id="SSF54523">
    <property type="entry name" value="Pili subunits"/>
    <property type="match status" value="1"/>
</dbReference>
<keyword evidence="3 6" id="KW-0812">Transmembrane</keyword>
<dbReference type="STRING" id="445932.Emin_1097"/>
<dbReference type="PROSITE" id="PS00409">
    <property type="entry name" value="PROKAR_NTER_METHYL"/>
    <property type="match status" value="1"/>
</dbReference>
<dbReference type="GO" id="GO:0016020">
    <property type="term" value="C:membrane"/>
    <property type="evidence" value="ECO:0007669"/>
    <property type="project" value="UniProtKB-SubCell"/>
</dbReference>
<dbReference type="GO" id="GO:0015627">
    <property type="term" value="C:type II protein secretion system complex"/>
    <property type="evidence" value="ECO:0007669"/>
    <property type="project" value="InterPro"/>
</dbReference>
<dbReference type="RefSeq" id="WP_012415264.1">
    <property type="nucleotide sequence ID" value="NC_010644.1"/>
</dbReference>
<dbReference type="HOGENOM" id="CLU_091705_3_0_0"/>
<dbReference type="Gene3D" id="3.30.700.10">
    <property type="entry name" value="Glycoprotein, Type 4 Pilin"/>
    <property type="match status" value="1"/>
</dbReference>
<evidence type="ECO:0000256" key="3">
    <source>
        <dbReference type="ARBA" id="ARBA00022692"/>
    </source>
</evidence>
<dbReference type="Proteomes" id="UP000001029">
    <property type="component" value="Chromosome"/>
</dbReference>
<protein>
    <submittedName>
        <fullName evidence="7">PilE-like protein</fullName>
    </submittedName>
</protein>
<dbReference type="GO" id="GO:0015628">
    <property type="term" value="P:protein secretion by the type II secretion system"/>
    <property type="evidence" value="ECO:0007669"/>
    <property type="project" value="InterPro"/>
</dbReference>
<name>B2KDQ3_ELUMP</name>
<keyword evidence="5 6" id="KW-0472">Membrane</keyword>
<dbReference type="EMBL" id="CP001055">
    <property type="protein sequence ID" value="ACC98649.1"/>
    <property type="molecule type" value="Genomic_DNA"/>
</dbReference>
<sequence length="151" mass="17086">MKKGFTLIELLVVVLIIGILAAIALPQYNKTVEKSRATEAFINLKAMADAEEIYFMQTGEYTSDFADLDIEMQDSPRFKYYSDYPPSYIAASRSSNYYYNIEVYLQNPAAAYQSMKGKRICKTNGNPNTKEICNSLGCESWSSDGTYCILR</sequence>
<dbReference type="InterPro" id="IPR012902">
    <property type="entry name" value="N_methyl_site"/>
</dbReference>
<keyword evidence="8" id="KW-1185">Reference proteome</keyword>
<dbReference type="Pfam" id="PF07963">
    <property type="entry name" value="N_methyl"/>
    <property type="match status" value="1"/>
</dbReference>
<dbReference type="KEGG" id="emi:Emin_1097"/>
<reference evidence="7 8" key="1">
    <citation type="journal article" date="2009" name="Appl. Environ. Microbiol.">
        <title>Genomic analysis of 'Elusimicrobium minutum,' the first cultivated representative of the phylum 'Elusimicrobia' (formerly termite group 1).</title>
        <authorList>
            <person name="Herlemann D.P.R."/>
            <person name="Geissinger O."/>
            <person name="Ikeda-Ohtsubo W."/>
            <person name="Kunin V."/>
            <person name="Sun H."/>
            <person name="Lapidus A."/>
            <person name="Hugenholtz P."/>
            <person name="Brune A."/>
        </authorList>
    </citation>
    <scope>NUCLEOTIDE SEQUENCE [LARGE SCALE GENOMIC DNA]</scope>
    <source>
        <strain evidence="7 8">Pei191</strain>
    </source>
</reference>
<organism evidence="7 8">
    <name type="scientific">Elusimicrobium minutum (strain Pei191)</name>
    <dbReference type="NCBI Taxonomy" id="445932"/>
    <lineage>
        <taxon>Bacteria</taxon>
        <taxon>Pseudomonadati</taxon>
        <taxon>Elusimicrobiota</taxon>
        <taxon>Elusimicrobia</taxon>
        <taxon>Elusimicrobiales</taxon>
        <taxon>Elusimicrobiaceae</taxon>
        <taxon>Elusimicrobium</taxon>
    </lineage>
</organism>
<feature type="transmembrane region" description="Helical" evidence="6">
    <location>
        <begin position="7"/>
        <end position="28"/>
    </location>
</feature>
<proteinExistence type="predicted"/>